<feature type="repeat" description="ANK" evidence="15">
    <location>
        <begin position="331"/>
        <end position="363"/>
    </location>
</feature>
<dbReference type="PROSITE" id="PS50297">
    <property type="entry name" value="ANK_REP_REGION"/>
    <property type="match status" value="20"/>
</dbReference>
<dbReference type="GO" id="GO:0072659">
    <property type="term" value="P:protein localization to plasma membrane"/>
    <property type="evidence" value="ECO:0007669"/>
    <property type="project" value="UniProtKB-ARBA"/>
</dbReference>
<dbReference type="SUPFAM" id="SSF48403">
    <property type="entry name" value="Ankyrin repeat"/>
    <property type="match status" value="3"/>
</dbReference>
<feature type="repeat" description="ANK" evidence="15">
    <location>
        <begin position="595"/>
        <end position="627"/>
    </location>
</feature>
<keyword evidence="10" id="KW-0206">Cytoskeleton</keyword>
<feature type="repeat" description="ANK" evidence="15">
    <location>
        <begin position="265"/>
        <end position="297"/>
    </location>
</feature>
<evidence type="ECO:0000256" key="4">
    <source>
        <dbReference type="ARBA" id="ARBA00022490"/>
    </source>
</evidence>
<dbReference type="PROSITE" id="PS51145">
    <property type="entry name" value="ZU5"/>
    <property type="match status" value="2"/>
</dbReference>
<accession>A0A8B9D3L8</accession>
<dbReference type="FunFam" id="1.25.40.20:FF:000003">
    <property type="entry name" value="Ankyrin, isoform B"/>
    <property type="match status" value="1"/>
</dbReference>
<evidence type="ECO:0000256" key="2">
    <source>
        <dbReference type="ARBA" id="ARBA00004371"/>
    </source>
</evidence>
<dbReference type="Pfam" id="PF00023">
    <property type="entry name" value="Ank"/>
    <property type="match status" value="3"/>
</dbReference>
<dbReference type="InterPro" id="IPR051165">
    <property type="entry name" value="Multifunctional_ANK_Repeat"/>
</dbReference>
<dbReference type="CDD" id="cd08804">
    <property type="entry name" value="Death_ank2"/>
    <property type="match status" value="1"/>
</dbReference>
<reference evidence="19" key="1">
    <citation type="submission" date="2025-08" db="UniProtKB">
        <authorList>
            <consortium name="Ensembl"/>
        </authorList>
    </citation>
    <scope>IDENTIFICATION</scope>
</reference>
<evidence type="ECO:0000256" key="11">
    <source>
        <dbReference type="ARBA" id="ARBA00023228"/>
    </source>
</evidence>
<dbReference type="Pfam" id="PF00531">
    <property type="entry name" value="Death"/>
    <property type="match status" value="1"/>
</dbReference>
<evidence type="ECO:0000256" key="5">
    <source>
        <dbReference type="ARBA" id="ARBA00022553"/>
    </source>
</evidence>
<comment type="subcellular location">
    <subcellularLocation>
        <location evidence="13">Cell membrane</location>
        <location evidence="13">Sarcolemma</location>
        <location evidence="13">T-tubule</location>
    </subcellularLocation>
    <subcellularLocation>
        <location evidence="1">Cytoplasm</location>
        <location evidence="1">Cytoskeleton</location>
    </subcellularLocation>
    <subcellularLocation>
        <location evidence="2">Lysosome</location>
    </subcellularLocation>
    <subcellularLocation>
        <location evidence="14">Postsynaptic cell membrane</location>
    </subcellularLocation>
</comment>
<evidence type="ECO:0000259" key="18">
    <source>
        <dbReference type="PROSITE" id="PS51145"/>
    </source>
</evidence>
<name>A0A8B9D3L8_ANSCY</name>
<dbReference type="InterPro" id="IPR000906">
    <property type="entry name" value="ZU5_dom"/>
</dbReference>
<feature type="region of interest" description="Disordered" evidence="16">
    <location>
        <begin position="1853"/>
        <end position="1881"/>
    </location>
</feature>
<evidence type="ECO:0000313" key="19">
    <source>
        <dbReference type="Ensembl" id="ENSACDP00005001597.1"/>
    </source>
</evidence>
<feature type="repeat" description="ANK" evidence="15">
    <location>
        <begin position="63"/>
        <end position="95"/>
    </location>
</feature>
<dbReference type="Pfam" id="PF17809">
    <property type="entry name" value="UPA_2"/>
    <property type="match status" value="1"/>
</dbReference>
<reference evidence="19" key="2">
    <citation type="submission" date="2025-09" db="UniProtKB">
        <authorList>
            <consortium name="Ensembl"/>
        </authorList>
    </citation>
    <scope>IDENTIFICATION</scope>
</reference>
<dbReference type="SMART" id="SM00218">
    <property type="entry name" value="ZU5"/>
    <property type="match status" value="1"/>
</dbReference>
<dbReference type="GO" id="GO:0005856">
    <property type="term" value="C:cytoskeleton"/>
    <property type="evidence" value="ECO:0007669"/>
    <property type="project" value="UniProtKB-SubCell"/>
</dbReference>
<dbReference type="FunFam" id="1.10.533.10:FF:000002">
    <property type="entry name" value="Ankyrin-3 isoform 2"/>
    <property type="match status" value="1"/>
</dbReference>
<dbReference type="PRINTS" id="PR01415">
    <property type="entry name" value="ANKYRIN"/>
</dbReference>
<keyword evidence="3" id="KW-1003">Cell membrane</keyword>
<feature type="region of interest" description="Disordered" evidence="16">
    <location>
        <begin position="1437"/>
        <end position="1465"/>
    </location>
</feature>
<evidence type="ECO:0000256" key="10">
    <source>
        <dbReference type="ARBA" id="ARBA00023212"/>
    </source>
</evidence>
<feature type="repeat" description="ANK" evidence="15">
    <location>
        <begin position="96"/>
        <end position="128"/>
    </location>
</feature>
<evidence type="ECO:0000256" key="13">
    <source>
        <dbReference type="ARBA" id="ARBA00024012"/>
    </source>
</evidence>
<feature type="repeat" description="ANK" evidence="15">
    <location>
        <begin position="232"/>
        <end position="264"/>
    </location>
</feature>
<feature type="repeat" description="ANK" evidence="15">
    <location>
        <begin position="529"/>
        <end position="561"/>
    </location>
</feature>
<evidence type="ECO:0000259" key="17">
    <source>
        <dbReference type="PROSITE" id="PS50017"/>
    </source>
</evidence>
<keyword evidence="20" id="KW-1185">Reference proteome</keyword>
<feature type="region of interest" description="Disordered" evidence="16">
    <location>
        <begin position="847"/>
        <end position="866"/>
    </location>
</feature>
<dbReference type="PROSITE" id="PS50088">
    <property type="entry name" value="ANK_REPEAT"/>
    <property type="match status" value="20"/>
</dbReference>
<dbReference type="FunFam" id="2.60.220.30:FF:000001">
    <property type="entry name" value="Ankyrin-3 isoform 2"/>
    <property type="match status" value="1"/>
</dbReference>
<evidence type="ECO:0000313" key="20">
    <source>
        <dbReference type="Proteomes" id="UP000694521"/>
    </source>
</evidence>
<keyword evidence="7" id="KW-0770">Synapse</keyword>
<dbReference type="SMART" id="SM00005">
    <property type="entry name" value="DEATH"/>
    <property type="match status" value="1"/>
</dbReference>
<feature type="compositionally biased region" description="Basic and acidic residues" evidence="16">
    <location>
        <begin position="1583"/>
        <end position="1603"/>
    </location>
</feature>
<feature type="compositionally biased region" description="Basic and acidic residues" evidence="16">
    <location>
        <begin position="1452"/>
        <end position="1465"/>
    </location>
</feature>
<dbReference type="FunFam" id="1.25.40.20:FF:000002">
    <property type="entry name" value="Ankyrin-2 isoform 2"/>
    <property type="match status" value="1"/>
</dbReference>
<feature type="repeat" description="ANK" evidence="15">
    <location>
        <begin position="727"/>
        <end position="759"/>
    </location>
</feature>
<dbReference type="GO" id="GO:0005764">
    <property type="term" value="C:lysosome"/>
    <property type="evidence" value="ECO:0007669"/>
    <property type="project" value="UniProtKB-SubCell"/>
</dbReference>
<organism evidence="19 20">
    <name type="scientific">Anser cygnoides</name>
    <name type="common">Swan goose</name>
    <dbReference type="NCBI Taxonomy" id="8845"/>
    <lineage>
        <taxon>Eukaryota</taxon>
        <taxon>Metazoa</taxon>
        <taxon>Chordata</taxon>
        <taxon>Craniata</taxon>
        <taxon>Vertebrata</taxon>
        <taxon>Euteleostomi</taxon>
        <taxon>Archelosauria</taxon>
        <taxon>Archosauria</taxon>
        <taxon>Dinosauria</taxon>
        <taxon>Saurischia</taxon>
        <taxon>Theropoda</taxon>
        <taxon>Coelurosauria</taxon>
        <taxon>Aves</taxon>
        <taxon>Neognathae</taxon>
        <taxon>Galloanserae</taxon>
        <taxon>Anseriformes</taxon>
        <taxon>Anatidae</taxon>
        <taxon>Anserinae</taxon>
        <taxon>Anser</taxon>
    </lineage>
</organism>
<feature type="repeat" description="ANK" evidence="15">
    <location>
        <begin position="562"/>
        <end position="594"/>
    </location>
</feature>
<feature type="repeat" description="ANK" evidence="15">
    <location>
        <begin position="496"/>
        <end position="528"/>
    </location>
</feature>
<dbReference type="Ensembl" id="ENSACDT00005001866.1">
    <property type="protein sequence ID" value="ENSACDP00005001597.1"/>
    <property type="gene ID" value="ENSACDG00005001094.1"/>
</dbReference>
<feature type="repeat" description="ANK" evidence="15">
    <location>
        <begin position="298"/>
        <end position="330"/>
    </location>
</feature>
<feature type="repeat" description="ANK" evidence="15">
    <location>
        <begin position="397"/>
        <end position="429"/>
    </location>
</feature>
<dbReference type="SUPFAM" id="SSF47986">
    <property type="entry name" value="DEATH domain"/>
    <property type="match status" value="1"/>
</dbReference>
<dbReference type="GO" id="GO:0030315">
    <property type="term" value="C:T-tubule"/>
    <property type="evidence" value="ECO:0007669"/>
    <property type="project" value="UniProtKB-SubCell"/>
</dbReference>
<feature type="repeat" description="ANK" evidence="15">
    <location>
        <begin position="463"/>
        <end position="495"/>
    </location>
</feature>
<keyword evidence="12" id="KW-0628">Postsynaptic cell membrane</keyword>
<feature type="repeat" description="ANK" evidence="15">
    <location>
        <begin position="628"/>
        <end position="660"/>
    </location>
</feature>
<feature type="repeat" description="ANK" evidence="15">
    <location>
        <begin position="760"/>
        <end position="792"/>
    </location>
</feature>
<feature type="domain" description="Death" evidence="17">
    <location>
        <begin position="1464"/>
        <end position="1548"/>
    </location>
</feature>
<keyword evidence="5" id="KW-0597">Phosphoprotein</keyword>
<feature type="domain" description="ZU5" evidence="18">
    <location>
        <begin position="1138"/>
        <end position="1284"/>
    </location>
</feature>
<dbReference type="Gene3D" id="2.60.220.30">
    <property type="match status" value="2"/>
</dbReference>
<evidence type="ECO:0000256" key="16">
    <source>
        <dbReference type="SAM" id="MobiDB-lite"/>
    </source>
</evidence>
<keyword evidence="11" id="KW-0458">Lysosome</keyword>
<feature type="compositionally biased region" description="Acidic residues" evidence="16">
    <location>
        <begin position="1441"/>
        <end position="1451"/>
    </location>
</feature>
<evidence type="ECO:0000256" key="6">
    <source>
        <dbReference type="ARBA" id="ARBA00022737"/>
    </source>
</evidence>
<dbReference type="InterPro" id="IPR011029">
    <property type="entry name" value="DEATH-like_dom_sf"/>
</dbReference>
<feature type="repeat" description="ANK" evidence="15">
    <location>
        <begin position="430"/>
        <end position="462"/>
    </location>
</feature>
<keyword evidence="6" id="KW-0677">Repeat</keyword>
<evidence type="ECO:0000256" key="12">
    <source>
        <dbReference type="ARBA" id="ARBA00023257"/>
    </source>
</evidence>
<dbReference type="Pfam" id="PF13637">
    <property type="entry name" value="Ank_4"/>
    <property type="match status" value="2"/>
</dbReference>
<dbReference type="PANTHER" id="PTHR24123">
    <property type="entry name" value="ANKYRIN REPEAT-CONTAINING"/>
    <property type="match status" value="1"/>
</dbReference>
<evidence type="ECO:0000256" key="8">
    <source>
        <dbReference type="ARBA" id="ARBA00023043"/>
    </source>
</evidence>
<dbReference type="FunFam" id="2.60.220.30:FF:000002">
    <property type="entry name" value="Ankyrin-3 isoform 2"/>
    <property type="match status" value="1"/>
</dbReference>
<dbReference type="Pfam" id="PF12796">
    <property type="entry name" value="Ank_2"/>
    <property type="match status" value="6"/>
</dbReference>
<feature type="region of interest" description="Disordered" evidence="16">
    <location>
        <begin position="1583"/>
        <end position="1758"/>
    </location>
</feature>
<sequence>MSDEALRRGDGSDRGEGGGSQRRRRPKKSDSNASFLRAARAGNLDKVVEYLKSGIDINTCNQNGLNALHLAAKEGHVGLVQELLERGSAVDSATKKGNTALHIASLAGQAEVVKVLVKEGANINAQSQNGFTPLYMAAQENHIEVVKYLLENGANQSTATEDGFTPLAVALQQGHNQAVAILLENDTKGKVRLPALHIAARKDDTKSAALLLQNDHNADVQSKMMVNRTTESGFTPLHIAAHYGNVNVATLLLNRGAAVDFTARNGITPLHVASKRGNTNMVKLLLDRGGQIDAKTRDGLTPLHCAARSGHDQVVELLLERGAPLLARTKNGLSPLHMAAQGDHVECVKHLLQHKAPVDDVTLDYLTALHVAAHCGHYRVTKLLLDKRANPNARALNGFTPLHIACKKNRIKVMELLVKYGASIQAITESGLTPIHVAAFMGHLNIVLLLLQNGASPDVTNIRGETALHMAARAGQVEVVRCLLRNGALVDARAREEQTPLHIASRLGKTEIVQLLLQHMAHPDAATTNGYTPLHISAREGQVDVASVLLEAGASHSMSTKKGFTPLHVAAKYGSLEVAKLLLQRRASPDSAGKNGLTPLHVAAHYDNQKVALLLLEKGASPHATAKNGYTPLHIAAKKNQMQIATTLLNYGAETNILTKQGVTPLHLASQEGHTDMVTLLLEKGSNIHVATKTGLTSLHLAAQEDKVNVAEILTKHGANQDAQTKLGYTPLIVACHYGNIKIVNFLLKQGANVNAKTKNGYTPLHQAAQQGHTHIINVLLQHGAKPNAITTNGNTALAIARRLGYISVVDTLKVVTEEITTTTTTVTEKHKLNVPETMTEVLDVSDEEGDDTMTGDGGEYLRPEDLKELGDDSLPSSQFLDGMNYLRYSLEGGRSDSTMPSSDRSHTLSHASYLRDSAMIDDTVVIPSQQVTTLAKEVEKNSYRLSWGPENLDNVALSSSPIHSGCLSAKKETGSLLTSFLVSFMVDARGGAMRGCRHNGLRIIIPPRKCTAPTRVTCRLVKRHRLATMPPMVEGEGLASRLIEVGPSGAQFLGPVIVEIPHFAALRGKERELVILRSENGDSWKEHFCEYTEDELNEILNGMDEVLDTPEELEKKRICRIITRDFPQYFAVVSRIKQDSNLIGPEGGVLSSTVVPQVQAVFPEGALTKRIRVGLQAQPMHTELIKKILGNKATFSPIVTLEPRRRKFHKPITMTIPVPKASSDGIMNGYGGDAPTLRLLCSITGGTTPAQWEDITGTTPLTFVNECVSFTTNVSARFWLIDCRQTQESVTFASQVYREIICVPYMAKFVVFAKSHDPIEARLRCFCMTDDKVDKTLEQQENFAEVARSRDVEVLEGKPIYVDCFGNLVPLTKSGQHHIFSFFAFKENRLPLFVKVRDTTQEPCGRLSFMKEPKSTRGLVHQAICNLNITLPVYTKESESDQEQEEEVDMTSEKNQQDDQERTEERLAHIADHLGFSWTELARELDFTEEQIHQIRIENPNSLQDQSHALLKYWLERDGKHATDTNLTQCLTKINRMDIVHLMETSGIDSMQVHGTRTYAEIEQTIGLDHSEGFSALQEELFSSRHKQEQQHRISKDSDPTEHPPIVSEEDVSVSYSPFQDSTPRSEAELSMAELLRQAHKEQAESEFSGKPQDVPEKTSASQHEYFVTTPEQSAAAETGKAASEKSACFSVAKEEREKSSPRSPSSSQSGESPIIQEPEEPELHQDDVSPRRTSLVIVESTDEQPEKLGSGYEEESLEKVTRKIIRRYVSPDGTEKEDIIMQGTPQKPVTVEEGDGYSKVVKRVVLKSDSEQSEVTLSEPGVLPCASNFQSEPVEGRKVSKVIKTTVVQGERTEKHLGDASLATDLPSAKEDFEEDNAE</sequence>
<feature type="repeat" description="ANK" evidence="15">
    <location>
        <begin position="694"/>
        <end position="726"/>
    </location>
</feature>
<evidence type="ECO:0000256" key="14">
    <source>
        <dbReference type="ARBA" id="ARBA00034100"/>
    </source>
</evidence>
<feature type="repeat" description="ANK" evidence="15">
    <location>
        <begin position="364"/>
        <end position="396"/>
    </location>
</feature>
<feature type="compositionally biased region" description="Basic and acidic residues" evidence="16">
    <location>
        <begin position="1"/>
        <end position="16"/>
    </location>
</feature>
<dbReference type="SMART" id="SM00248">
    <property type="entry name" value="ANK"/>
    <property type="match status" value="23"/>
</dbReference>
<dbReference type="Proteomes" id="UP000694521">
    <property type="component" value="Unplaced"/>
</dbReference>
<feature type="region of interest" description="Disordered" evidence="16">
    <location>
        <begin position="1"/>
        <end position="34"/>
    </location>
</feature>
<dbReference type="InterPro" id="IPR002110">
    <property type="entry name" value="Ankyrin_rpt"/>
</dbReference>
<dbReference type="Gene3D" id="1.10.533.10">
    <property type="entry name" value="Death Domain, Fas"/>
    <property type="match status" value="1"/>
</dbReference>
<feature type="domain" description="ZU5" evidence="18">
    <location>
        <begin position="981"/>
        <end position="1136"/>
    </location>
</feature>
<dbReference type="InterPro" id="IPR040745">
    <property type="entry name" value="Ankyrin_UPA"/>
</dbReference>
<feature type="repeat" description="ANK" evidence="15">
    <location>
        <begin position="129"/>
        <end position="161"/>
    </location>
</feature>
<dbReference type="Gene3D" id="2.60.40.2660">
    <property type="match status" value="1"/>
</dbReference>
<proteinExistence type="predicted"/>
<dbReference type="FunFam" id="2.60.40.2660:FF:000001">
    <property type="entry name" value="Ankyrin-3 isoform 2"/>
    <property type="match status" value="1"/>
</dbReference>
<dbReference type="GO" id="GO:0007165">
    <property type="term" value="P:signal transduction"/>
    <property type="evidence" value="ECO:0007669"/>
    <property type="project" value="InterPro"/>
</dbReference>
<dbReference type="PROSITE" id="PS50017">
    <property type="entry name" value="DEATH_DOMAIN"/>
    <property type="match status" value="1"/>
</dbReference>
<keyword evidence="4" id="KW-0963">Cytoplasm</keyword>
<evidence type="ECO:0000256" key="15">
    <source>
        <dbReference type="PROSITE-ProRule" id="PRU00023"/>
    </source>
</evidence>
<protein>
    <submittedName>
        <fullName evidence="19">Ankyrin 2</fullName>
    </submittedName>
</protein>
<dbReference type="GO" id="GO:0045211">
    <property type="term" value="C:postsynaptic membrane"/>
    <property type="evidence" value="ECO:0007669"/>
    <property type="project" value="UniProtKB-SubCell"/>
</dbReference>
<dbReference type="InterPro" id="IPR036770">
    <property type="entry name" value="Ankyrin_rpt-contain_sf"/>
</dbReference>
<dbReference type="InterPro" id="IPR000488">
    <property type="entry name" value="Death_dom"/>
</dbReference>
<dbReference type="Pfam" id="PF00791">
    <property type="entry name" value="ZU5"/>
    <property type="match status" value="2"/>
</dbReference>
<evidence type="ECO:0000256" key="7">
    <source>
        <dbReference type="ARBA" id="ARBA00023018"/>
    </source>
</evidence>
<evidence type="ECO:0000256" key="9">
    <source>
        <dbReference type="ARBA" id="ARBA00023136"/>
    </source>
</evidence>
<dbReference type="PANTHER" id="PTHR24123:SF49">
    <property type="entry name" value="ANKYRIN-2-LIKE ISOFORM X1"/>
    <property type="match status" value="1"/>
</dbReference>
<dbReference type="Gene3D" id="1.25.40.20">
    <property type="entry name" value="Ankyrin repeat-containing domain"/>
    <property type="match status" value="3"/>
</dbReference>
<feature type="compositionally biased region" description="Low complexity" evidence="16">
    <location>
        <begin position="1703"/>
        <end position="1718"/>
    </location>
</feature>
<feature type="repeat" description="ANK" evidence="15">
    <location>
        <begin position="661"/>
        <end position="693"/>
    </location>
</feature>
<feature type="compositionally biased region" description="Polar residues" evidence="16">
    <location>
        <begin position="1615"/>
        <end position="1626"/>
    </location>
</feature>
<dbReference type="Pfam" id="PF13606">
    <property type="entry name" value="Ank_3"/>
    <property type="match status" value="1"/>
</dbReference>
<keyword evidence="8 15" id="KW-0040">ANK repeat</keyword>
<dbReference type="FunFam" id="1.25.40.20:FF:000001">
    <property type="entry name" value="Ankyrin-2 isoform 2"/>
    <property type="match status" value="1"/>
</dbReference>
<feature type="compositionally biased region" description="Basic and acidic residues" evidence="16">
    <location>
        <begin position="1723"/>
        <end position="1732"/>
    </location>
</feature>
<evidence type="ECO:0000256" key="1">
    <source>
        <dbReference type="ARBA" id="ARBA00004245"/>
    </source>
</evidence>
<keyword evidence="9" id="KW-0472">Membrane</keyword>
<evidence type="ECO:0000256" key="3">
    <source>
        <dbReference type="ARBA" id="ARBA00022475"/>
    </source>
</evidence>